<dbReference type="EMBL" id="KX284719">
    <property type="protein sequence ID" value="AOM66460.1"/>
    <property type="molecule type" value="Genomic_DNA"/>
</dbReference>
<accession>A0A1C9CDJ4</accession>
<dbReference type="GO" id="GO:0006412">
    <property type="term" value="P:translation"/>
    <property type="evidence" value="ECO:0007669"/>
    <property type="project" value="InterPro"/>
</dbReference>
<organism evidence="10">
    <name type="scientific">Ceramothamnion japonicum</name>
    <name type="common">Red alga</name>
    <name type="synonym">Ceramium japonicum</name>
    <dbReference type="NCBI Taxonomy" id="218448"/>
    <lineage>
        <taxon>Eukaryota</taxon>
        <taxon>Rhodophyta</taxon>
        <taxon>Florideophyceae</taxon>
        <taxon>Rhodymeniophycidae</taxon>
        <taxon>Ceramiales</taxon>
        <taxon>Ceramiaceae</taxon>
        <taxon>Ceramothamnion</taxon>
    </lineage>
</organism>
<dbReference type="InterPro" id="IPR005484">
    <property type="entry name" value="Ribosomal_uL18_bac/plant/anim"/>
</dbReference>
<dbReference type="Gene3D" id="3.30.420.100">
    <property type="match status" value="1"/>
</dbReference>
<evidence type="ECO:0000313" key="10">
    <source>
        <dbReference type="EMBL" id="AOM66460.1"/>
    </source>
</evidence>
<keyword evidence="4" id="KW-0699">rRNA-binding</keyword>
<evidence type="ECO:0000256" key="4">
    <source>
        <dbReference type="ARBA" id="ARBA00022730"/>
    </source>
</evidence>
<name>A0A1C9CDJ4_CERJP</name>
<dbReference type="Pfam" id="PF00861">
    <property type="entry name" value="Ribosomal_L18p"/>
    <property type="match status" value="1"/>
</dbReference>
<evidence type="ECO:0000256" key="3">
    <source>
        <dbReference type="ARBA" id="ARBA00011505"/>
    </source>
</evidence>
<protein>
    <recommendedName>
        <fullName evidence="8">Large ribosomal subunit protein uL18c</fullName>
    </recommendedName>
    <alternativeName>
        <fullName evidence="9">50S ribosomal protein L18, chloroplastic</fullName>
    </alternativeName>
</protein>
<dbReference type="AlphaFoldDB" id="A0A1C9CDJ4"/>
<dbReference type="RefSeq" id="YP_009297117.1">
    <property type="nucleotide sequence ID" value="NC_031174.1"/>
</dbReference>
<sequence>MIKKKIIGTENYPRLYIFKSNKHLYAQLIDDTKNHIIATSSTISPEIKNKHMIFRTCETAKMVGKQIAIKLKAKGLKQLIFDRGTNVYHGQVKALADAVREEGIYL</sequence>
<evidence type="ECO:0000256" key="7">
    <source>
        <dbReference type="ARBA" id="ARBA00023274"/>
    </source>
</evidence>
<dbReference type="CDD" id="cd00432">
    <property type="entry name" value="Ribosomal_L18_L5e"/>
    <property type="match status" value="1"/>
</dbReference>
<evidence type="ECO:0000256" key="2">
    <source>
        <dbReference type="ARBA" id="ARBA00007116"/>
    </source>
</evidence>
<dbReference type="PANTHER" id="PTHR12899">
    <property type="entry name" value="39S RIBOSOMAL PROTEIN L18, MITOCHONDRIAL"/>
    <property type="match status" value="1"/>
</dbReference>
<dbReference type="GO" id="GO:0022625">
    <property type="term" value="C:cytosolic large ribosomal subunit"/>
    <property type="evidence" value="ECO:0007669"/>
    <property type="project" value="TreeGrafter"/>
</dbReference>
<dbReference type="HAMAP" id="MF_01337_B">
    <property type="entry name" value="Ribosomal_uL18_B"/>
    <property type="match status" value="1"/>
</dbReference>
<dbReference type="SUPFAM" id="SSF53137">
    <property type="entry name" value="Translational machinery components"/>
    <property type="match status" value="1"/>
</dbReference>
<evidence type="ECO:0000256" key="6">
    <source>
        <dbReference type="ARBA" id="ARBA00022980"/>
    </source>
</evidence>
<comment type="function">
    <text evidence="1">Binds 5S rRNA, forms part of the central protuberance of the 50S subunit.</text>
</comment>
<dbReference type="GO" id="GO:0008097">
    <property type="term" value="F:5S rRNA binding"/>
    <property type="evidence" value="ECO:0007669"/>
    <property type="project" value="TreeGrafter"/>
</dbReference>
<keyword evidence="10" id="KW-0934">Plastid</keyword>
<reference evidence="10" key="1">
    <citation type="journal article" date="2016" name="BMC Biol.">
        <title>Parallel evolution of highly conserved plastid genome architecture in red seaweeds and seed plants.</title>
        <authorList>
            <person name="Lee J."/>
            <person name="Cho C.H."/>
            <person name="Park S.I."/>
            <person name="Choi J.W."/>
            <person name="Song H.S."/>
            <person name="West J.A."/>
            <person name="Bhattacharya D."/>
            <person name="Yoon H.S."/>
        </authorList>
    </citation>
    <scope>NUCLEOTIDE SEQUENCE</scope>
</reference>
<evidence type="ECO:0000256" key="5">
    <source>
        <dbReference type="ARBA" id="ARBA00022884"/>
    </source>
</evidence>
<evidence type="ECO:0000256" key="8">
    <source>
        <dbReference type="ARBA" id="ARBA00035303"/>
    </source>
</evidence>
<keyword evidence="7" id="KW-0687">Ribonucleoprotein</keyword>
<keyword evidence="5" id="KW-0694">RNA-binding</keyword>
<comment type="subunit">
    <text evidence="3">Part of the 50S ribosomal subunit; contacts the 5S rRNA.</text>
</comment>
<dbReference type="InterPro" id="IPR057268">
    <property type="entry name" value="Ribosomal_L18"/>
</dbReference>
<proteinExistence type="inferred from homology"/>
<dbReference type="PANTHER" id="PTHR12899:SF3">
    <property type="entry name" value="LARGE RIBOSOMAL SUBUNIT PROTEIN UL18M"/>
    <property type="match status" value="1"/>
</dbReference>
<dbReference type="NCBIfam" id="TIGR00060">
    <property type="entry name" value="L18_bact"/>
    <property type="match status" value="1"/>
</dbReference>
<comment type="similarity">
    <text evidence="2">Belongs to the universal ribosomal protein uL18 family.</text>
</comment>
<dbReference type="GO" id="GO:0003735">
    <property type="term" value="F:structural constituent of ribosome"/>
    <property type="evidence" value="ECO:0007669"/>
    <property type="project" value="InterPro"/>
</dbReference>
<evidence type="ECO:0000256" key="1">
    <source>
        <dbReference type="ARBA" id="ARBA00003898"/>
    </source>
</evidence>
<gene>
    <name evidence="10" type="primary">rpl18</name>
    <name evidence="10" type="ORF">Ceram_184</name>
</gene>
<dbReference type="InterPro" id="IPR004389">
    <property type="entry name" value="Ribosomal_uL18_bac-type"/>
</dbReference>
<keyword evidence="6 10" id="KW-0689">Ribosomal protein</keyword>
<geneLocation type="plastid" evidence="10"/>
<evidence type="ECO:0000256" key="9">
    <source>
        <dbReference type="ARBA" id="ARBA00035346"/>
    </source>
</evidence>
<dbReference type="GeneID" id="29073565"/>